<evidence type="ECO:0000259" key="3">
    <source>
        <dbReference type="Pfam" id="PF00077"/>
    </source>
</evidence>
<dbReference type="Proteomes" id="UP000316759">
    <property type="component" value="Unassembled WGS sequence"/>
</dbReference>
<dbReference type="Gene3D" id="2.40.70.10">
    <property type="entry name" value="Acid Proteases"/>
    <property type="match status" value="1"/>
</dbReference>
<proteinExistence type="predicted"/>
<dbReference type="InterPro" id="IPR021109">
    <property type="entry name" value="Peptidase_aspartic_dom_sf"/>
</dbReference>
<dbReference type="InterPro" id="IPR018061">
    <property type="entry name" value="Retropepsins"/>
</dbReference>
<feature type="region of interest" description="Disordered" evidence="2">
    <location>
        <begin position="344"/>
        <end position="374"/>
    </location>
</feature>
<keyword evidence="1" id="KW-0378">Hydrolase</keyword>
<reference evidence="4 5" key="1">
    <citation type="submission" date="2019-04" db="EMBL/GenBank/DDBJ databases">
        <title>Annotation for the trematode Fasciola gigantica.</title>
        <authorList>
            <person name="Choi Y.-J."/>
        </authorList>
    </citation>
    <scope>NUCLEOTIDE SEQUENCE [LARGE SCALE GENOMIC DNA]</scope>
    <source>
        <strain evidence="4">Uganda_cow_1</strain>
    </source>
</reference>
<protein>
    <recommendedName>
        <fullName evidence="3">Retropepsins domain-containing protein</fullName>
    </recommendedName>
</protein>
<accession>A0A504Z2E1</accession>
<evidence type="ECO:0000256" key="2">
    <source>
        <dbReference type="SAM" id="MobiDB-lite"/>
    </source>
</evidence>
<feature type="region of interest" description="Disordered" evidence="2">
    <location>
        <begin position="199"/>
        <end position="227"/>
    </location>
</feature>
<keyword evidence="5" id="KW-1185">Reference proteome</keyword>
<dbReference type="SUPFAM" id="SSF50630">
    <property type="entry name" value="Acid proteases"/>
    <property type="match status" value="1"/>
</dbReference>
<comment type="caution">
    <text evidence="4">The sequence shown here is derived from an EMBL/GenBank/DDBJ whole genome shotgun (WGS) entry which is preliminary data.</text>
</comment>
<dbReference type="CDD" id="cd00303">
    <property type="entry name" value="retropepsin_like"/>
    <property type="match status" value="1"/>
</dbReference>
<sequence length="394" mass="42487">MHVKPPLIKVVIRGHTYWASVDTGATCSLIHPRICGQGKGRAATPRVSVVNGVPVKTCGSCQITLQMEGKAGTHPVVVSPDIPWDLILGHDFLHTNKCCLDLGLGILIFGDQNIRFGSLEEDDHTINPKSHQATHQARQEQSLLQAGLAGSHGKSLMADTQKGRDRIREIQPVDLSRQIALLLHQADSSLNVVTSITSTDAPPLQSRSGKDLTLPITPGRPSRTNVHAPTARPVLSWLRPLYSPTPRSALVNGTTAPAIPVSGCHPRALHTANRDTPNTFCWTLASVQTAPHRPNASTHTCSTPRPASTLAIPDLHRTARCLLSLALTAPAISHVETAAIGGILLPPPNSRPRYMNRPRDPPTATPAPATPLTSRQTEFIAAPTHQKRQMLLHW</sequence>
<dbReference type="AlphaFoldDB" id="A0A504Z2E1"/>
<evidence type="ECO:0000313" key="5">
    <source>
        <dbReference type="Proteomes" id="UP000316759"/>
    </source>
</evidence>
<name>A0A504Z2E1_FASGI</name>
<gene>
    <name evidence="4" type="ORF">FGIG_06126</name>
</gene>
<evidence type="ECO:0000256" key="1">
    <source>
        <dbReference type="ARBA" id="ARBA00022801"/>
    </source>
</evidence>
<feature type="domain" description="Retropepsins" evidence="3">
    <location>
        <begin position="5"/>
        <end position="100"/>
    </location>
</feature>
<dbReference type="Pfam" id="PF00077">
    <property type="entry name" value="RVP"/>
    <property type="match status" value="1"/>
</dbReference>
<dbReference type="GO" id="GO:0016787">
    <property type="term" value="F:hydrolase activity"/>
    <property type="evidence" value="ECO:0007669"/>
    <property type="project" value="UniProtKB-KW"/>
</dbReference>
<dbReference type="EMBL" id="SUNJ01001314">
    <property type="protein sequence ID" value="TPP66875.1"/>
    <property type="molecule type" value="Genomic_DNA"/>
</dbReference>
<evidence type="ECO:0000313" key="4">
    <source>
        <dbReference type="EMBL" id="TPP66875.1"/>
    </source>
</evidence>
<organism evidence="4 5">
    <name type="scientific">Fasciola gigantica</name>
    <name type="common">Giant liver fluke</name>
    <dbReference type="NCBI Taxonomy" id="46835"/>
    <lineage>
        <taxon>Eukaryota</taxon>
        <taxon>Metazoa</taxon>
        <taxon>Spiralia</taxon>
        <taxon>Lophotrochozoa</taxon>
        <taxon>Platyhelminthes</taxon>
        <taxon>Trematoda</taxon>
        <taxon>Digenea</taxon>
        <taxon>Plagiorchiida</taxon>
        <taxon>Echinostomata</taxon>
        <taxon>Echinostomatoidea</taxon>
        <taxon>Fasciolidae</taxon>
        <taxon>Fasciola</taxon>
    </lineage>
</organism>
<dbReference type="OrthoDB" id="6156608at2759"/>